<comment type="caution">
    <text evidence="1">The sequence shown here is derived from an EMBL/GenBank/DDBJ whole genome shotgun (WGS) entry which is preliminary data.</text>
</comment>
<sequence length="292" mass="31388">MTTNYLGSGAYCYANSLAMIIRDVPMTAVEVLTGSPFGAQIEDTGLPWFDPPGWQPDLGLDRAIDLLGWTCQRTSGGSAEEALARLRESCPALVGPVDIGLLTHQPWSPGKAVGGDHWVVVVEVTDDVVVFHDPDGFPYATLPIRQFLEAWRADEITSVEGSYILRTDFERQREVSVEDALRASLPHARDWLARDSQQAVEQMAALLAAEDDGIRGHLAGLAGPAGVRRLNDASIWLAAIGQAEAAIVAADLSRTLGSLQFALTSRQFPQAAEILADLAPGYPKLRAALTST</sequence>
<evidence type="ECO:0000313" key="1">
    <source>
        <dbReference type="EMBL" id="GAA1673705.1"/>
    </source>
</evidence>
<protein>
    <recommendedName>
        <fullName evidence="3">Butirosin biosynthesis protein H N-terminal domain-containing protein</fullName>
    </recommendedName>
</protein>
<reference evidence="2" key="1">
    <citation type="journal article" date="2019" name="Int. J. Syst. Evol. Microbiol.">
        <title>The Global Catalogue of Microorganisms (GCM) 10K type strain sequencing project: providing services to taxonomists for standard genome sequencing and annotation.</title>
        <authorList>
            <consortium name="The Broad Institute Genomics Platform"/>
            <consortium name="The Broad Institute Genome Sequencing Center for Infectious Disease"/>
            <person name="Wu L."/>
            <person name="Ma J."/>
        </authorList>
    </citation>
    <scope>NUCLEOTIDE SEQUENCE [LARGE SCALE GENOMIC DNA]</scope>
    <source>
        <strain evidence="2">JCM 14307</strain>
    </source>
</reference>
<name>A0ABN2GMH3_9ACTN</name>
<organism evidence="1 2">
    <name type="scientific">Kribbella yunnanensis</name>
    <dbReference type="NCBI Taxonomy" id="190194"/>
    <lineage>
        <taxon>Bacteria</taxon>
        <taxon>Bacillati</taxon>
        <taxon>Actinomycetota</taxon>
        <taxon>Actinomycetes</taxon>
        <taxon>Propionibacteriales</taxon>
        <taxon>Kribbellaceae</taxon>
        <taxon>Kribbella</taxon>
    </lineage>
</organism>
<proteinExistence type="predicted"/>
<keyword evidence="2" id="KW-1185">Reference proteome</keyword>
<dbReference type="Proteomes" id="UP001500280">
    <property type="component" value="Unassembled WGS sequence"/>
</dbReference>
<accession>A0ABN2GMH3</accession>
<evidence type="ECO:0000313" key="2">
    <source>
        <dbReference type="Proteomes" id="UP001500280"/>
    </source>
</evidence>
<evidence type="ECO:0008006" key="3">
    <source>
        <dbReference type="Google" id="ProtNLM"/>
    </source>
</evidence>
<dbReference type="Gene3D" id="3.90.70.10">
    <property type="entry name" value="Cysteine proteinases"/>
    <property type="match status" value="1"/>
</dbReference>
<dbReference type="RefSeq" id="WP_344147325.1">
    <property type="nucleotide sequence ID" value="NZ_BAAANF010000004.1"/>
</dbReference>
<dbReference type="EMBL" id="BAAANF010000004">
    <property type="protein sequence ID" value="GAA1673705.1"/>
    <property type="molecule type" value="Genomic_DNA"/>
</dbReference>
<gene>
    <name evidence="1" type="ORF">GCM10009745_15860</name>
</gene>